<dbReference type="EMBL" id="HBUF01264488">
    <property type="protein sequence ID" value="CAG6683763.1"/>
    <property type="molecule type" value="Transcribed_RNA"/>
</dbReference>
<sequence>MFPLYCRCDHGHLPLVLGSLLLREHHRRILQDLYPRLLVQDPHLARLLEFFVQSDHLFHLQQRVPRRVQTDPDNELHVYRIHVLSVLRVLSTGCDGFRFGFP</sequence>
<protein>
    <submittedName>
        <fullName evidence="1">Uncharacterized protein</fullName>
    </submittedName>
</protein>
<reference evidence="1" key="1">
    <citation type="submission" date="2021-05" db="EMBL/GenBank/DDBJ databases">
        <authorList>
            <person name="Alioto T."/>
            <person name="Alioto T."/>
            <person name="Gomez Garrido J."/>
        </authorList>
    </citation>
    <scope>NUCLEOTIDE SEQUENCE</scope>
</reference>
<evidence type="ECO:0000313" key="1">
    <source>
        <dbReference type="EMBL" id="CAG6683763.1"/>
    </source>
</evidence>
<name>A0A8D8X646_9HEMI</name>
<dbReference type="AlphaFoldDB" id="A0A8D8X646"/>
<organism evidence="1">
    <name type="scientific">Cacopsylla melanoneura</name>
    <dbReference type="NCBI Taxonomy" id="428564"/>
    <lineage>
        <taxon>Eukaryota</taxon>
        <taxon>Metazoa</taxon>
        <taxon>Ecdysozoa</taxon>
        <taxon>Arthropoda</taxon>
        <taxon>Hexapoda</taxon>
        <taxon>Insecta</taxon>
        <taxon>Pterygota</taxon>
        <taxon>Neoptera</taxon>
        <taxon>Paraneoptera</taxon>
        <taxon>Hemiptera</taxon>
        <taxon>Sternorrhyncha</taxon>
        <taxon>Psylloidea</taxon>
        <taxon>Psyllidae</taxon>
        <taxon>Psyllinae</taxon>
        <taxon>Cacopsylla</taxon>
    </lineage>
</organism>
<accession>A0A8D8X646</accession>
<proteinExistence type="predicted"/>